<dbReference type="GO" id="GO:0008137">
    <property type="term" value="F:NADH dehydrogenase (ubiquinone) activity"/>
    <property type="evidence" value="ECO:0007669"/>
    <property type="project" value="InterPro"/>
</dbReference>
<feature type="transmembrane region" description="Helical" evidence="5">
    <location>
        <begin position="162"/>
        <end position="185"/>
    </location>
</feature>
<feature type="transmembrane region" description="Helical" evidence="5">
    <location>
        <begin position="37"/>
        <end position="59"/>
    </location>
</feature>
<dbReference type="GO" id="GO:0005886">
    <property type="term" value="C:plasma membrane"/>
    <property type="evidence" value="ECO:0007669"/>
    <property type="project" value="UniProtKB-SubCell"/>
</dbReference>
<dbReference type="eggNOG" id="COG1007">
    <property type="taxonomic scope" value="Bacteria"/>
</dbReference>
<keyword evidence="3 5" id="KW-1133">Transmembrane helix</keyword>
<dbReference type="AlphaFoldDB" id="F5IW29"/>
<organism evidence="8 9">
    <name type="scientific">Dysgonomonas gadei ATCC BAA-286</name>
    <dbReference type="NCBI Taxonomy" id="742766"/>
    <lineage>
        <taxon>Bacteria</taxon>
        <taxon>Pseudomonadati</taxon>
        <taxon>Bacteroidota</taxon>
        <taxon>Bacteroidia</taxon>
        <taxon>Bacteroidales</taxon>
        <taxon>Dysgonomonadaceae</taxon>
        <taxon>Dysgonomonas</taxon>
    </lineage>
</organism>
<evidence type="ECO:0000313" key="8">
    <source>
        <dbReference type="EMBL" id="EGK02829.1"/>
    </source>
</evidence>
<feature type="transmembrane region" description="Helical" evidence="5">
    <location>
        <begin position="272"/>
        <end position="290"/>
    </location>
</feature>
<feature type="transmembrane region" description="Helical" evidence="5">
    <location>
        <begin position="302"/>
        <end position="321"/>
    </location>
</feature>
<dbReference type="EC" id="7.1.1.-" evidence="5"/>
<keyword evidence="5" id="KW-0520">NAD</keyword>
<keyword evidence="9" id="KW-1185">Reference proteome</keyword>
<dbReference type="Pfam" id="PF00361">
    <property type="entry name" value="Proton_antipo_M"/>
    <property type="match status" value="1"/>
</dbReference>
<evidence type="ECO:0000256" key="3">
    <source>
        <dbReference type="ARBA" id="ARBA00022989"/>
    </source>
</evidence>
<comment type="similarity">
    <text evidence="5">Belongs to the complex I subunit 2 family.</text>
</comment>
<comment type="subunit">
    <text evidence="5">NDH-1 is composed of 14 different subunits. Subunits NuoA, H, J, K, L, M, N constitute the membrane sector of the complex.</text>
</comment>
<dbReference type="InterPro" id="IPR010096">
    <property type="entry name" value="NADH-Q_OxRdtase_suN/2"/>
</dbReference>
<dbReference type="GO" id="GO:0050136">
    <property type="term" value="F:NADH dehydrogenase (quinone) (non-electrogenic) activity"/>
    <property type="evidence" value="ECO:0007669"/>
    <property type="project" value="UniProtKB-UniRule"/>
</dbReference>
<keyword evidence="2 5" id="KW-0812">Transmembrane</keyword>
<feature type="transmembrane region" description="Helical" evidence="5">
    <location>
        <begin position="71"/>
        <end position="95"/>
    </location>
</feature>
<dbReference type="Proteomes" id="UP000004913">
    <property type="component" value="Unassembled WGS sequence"/>
</dbReference>
<evidence type="ECO:0000259" key="7">
    <source>
        <dbReference type="Pfam" id="PF00361"/>
    </source>
</evidence>
<dbReference type="GO" id="GO:0042773">
    <property type="term" value="P:ATP synthesis coupled electron transport"/>
    <property type="evidence" value="ECO:0007669"/>
    <property type="project" value="InterPro"/>
</dbReference>
<name>F5IW29_9BACT</name>
<sequence length="473" mass="50882">MTLIDKNLVRYIMSTLIAISGLGIICLLLEILNLRKILIPVTLIGLIAALGLTVTEFYLGESFLGADKYNMVVTSGFSQGFSILFIVLAILIITMSPKFYQDKMVKIADYVALKVFMLAGAVAMVSFGNFAMFFIGLEVLSIAAYVLAASEPKNLKSNEAGMKYFIMGAFASSFILFGIALVYGATGSVDINEIAVNSMLSGMPVWFSIGFIMISAGMLFKASIVPFHFWAPDVYEGSPTLVTAIMSTLVKVAAIGALYKIVSILAAGITPAYQIALIVLSILTMTVGNITAMKQSNIKRMMAYSGISHAGFMMMTLLAIGSSANTVLYYAAAYSLAGVAAFAVILGVCRGKDNEDVSNFFGLIKRQPAMTAVMICAFLSLSGIPIFAGFFAKFFVFGQMLQTNHLILVIFGIINSVIAVSYYLGVANVMITKEPETTERLRVPFEYKAVAVAAIVLNLLLGIFPNLIMGLTL</sequence>
<comment type="catalytic activity">
    <reaction evidence="5">
        <text>a quinone + NADH + 5 H(+)(in) = a quinol + NAD(+) + 4 H(+)(out)</text>
        <dbReference type="Rhea" id="RHEA:57888"/>
        <dbReference type="ChEBI" id="CHEBI:15378"/>
        <dbReference type="ChEBI" id="CHEBI:24646"/>
        <dbReference type="ChEBI" id="CHEBI:57540"/>
        <dbReference type="ChEBI" id="CHEBI:57945"/>
        <dbReference type="ChEBI" id="CHEBI:132124"/>
    </reaction>
</comment>
<proteinExistence type="inferred from homology"/>
<dbReference type="GO" id="GO:0012505">
    <property type="term" value="C:endomembrane system"/>
    <property type="evidence" value="ECO:0007669"/>
    <property type="project" value="UniProtKB-SubCell"/>
</dbReference>
<comment type="function">
    <text evidence="5">NDH-1 shuttles electrons from NADH, via FMN and iron-sulfur (Fe-S) centers, to quinones in the respiratory chain. The immediate electron acceptor for the enzyme in this species is believed to be a menaquinone. Couples the redox reaction to proton translocation (for every two electrons transferred, four hydrogen ions are translocated across the cytoplasmic membrane), and thus conserves the redox energy in a proton gradient.</text>
</comment>
<feature type="transmembrane region" description="Helical" evidence="5">
    <location>
        <begin position="447"/>
        <end position="468"/>
    </location>
</feature>
<accession>F5IW29</accession>
<keyword evidence="5" id="KW-1278">Translocase</keyword>
<feature type="domain" description="NADH:quinone oxidoreductase/Mrp antiporter transmembrane" evidence="7">
    <location>
        <begin position="129"/>
        <end position="418"/>
    </location>
</feature>
<comment type="caution">
    <text evidence="8">The sequence shown here is derived from an EMBL/GenBank/DDBJ whole genome shotgun (WGS) entry which is preliminary data.</text>
</comment>
<dbReference type="NCBIfam" id="TIGR01770">
    <property type="entry name" value="NDH_I_N"/>
    <property type="match status" value="1"/>
</dbReference>
<dbReference type="EMBL" id="ADLV01000015">
    <property type="protein sequence ID" value="EGK02829.1"/>
    <property type="molecule type" value="Genomic_DNA"/>
</dbReference>
<dbReference type="PANTHER" id="PTHR22773">
    <property type="entry name" value="NADH DEHYDROGENASE"/>
    <property type="match status" value="1"/>
</dbReference>
<protein>
    <recommendedName>
        <fullName evidence="5">NADH-quinone oxidoreductase subunit N</fullName>
        <ecNumber evidence="5">7.1.1.-</ecNumber>
    </recommendedName>
    <alternativeName>
        <fullName evidence="5">NADH dehydrogenase I subunit N</fullName>
    </alternativeName>
    <alternativeName>
        <fullName evidence="5">NDH-1 subunit N</fullName>
    </alternativeName>
</protein>
<evidence type="ECO:0000256" key="2">
    <source>
        <dbReference type="ARBA" id="ARBA00022692"/>
    </source>
</evidence>
<dbReference type="STRING" id="742766.HMPREF9455_01079"/>
<dbReference type="HAMAP" id="MF_00445">
    <property type="entry name" value="NDH1_NuoN_1"/>
    <property type="match status" value="1"/>
</dbReference>
<feature type="transmembrane region" description="Helical" evidence="5">
    <location>
        <begin position="327"/>
        <end position="348"/>
    </location>
</feature>
<dbReference type="InterPro" id="IPR001750">
    <property type="entry name" value="ND/Mrp_TM"/>
</dbReference>
<reference evidence="8 9" key="1">
    <citation type="submission" date="2011-04" db="EMBL/GenBank/DDBJ databases">
        <title>The Genome Sequence of Dysgonomonas gadei ATCC BAA-286.</title>
        <authorList>
            <consortium name="The Broad Institute Genome Sequencing Platform"/>
            <person name="Earl A."/>
            <person name="Ward D."/>
            <person name="Feldgarden M."/>
            <person name="Gevers D."/>
            <person name="Pudlo N."/>
            <person name="Martens E."/>
            <person name="Allen-Vercoe E."/>
            <person name="Young S.K."/>
            <person name="Zeng Q."/>
            <person name="Gargeya S."/>
            <person name="Fitzgerald M."/>
            <person name="Haas B."/>
            <person name="Abouelleil A."/>
            <person name="Alvarado L."/>
            <person name="Arachchi H.M."/>
            <person name="Berlin A."/>
            <person name="Brown A."/>
            <person name="Chapman S.B."/>
            <person name="Chen Z."/>
            <person name="Dunbar C."/>
            <person name="Freedman E."/>
            <person name="Gearin G."/>
            <person name="Gellesch M."/>
            <person name="Goldberg J."/>
            <person name="Griggs A."/>
            <person name="Gujja S."/>
            <person name="Heiman D."/>
            <person name="Howarth C."/>
            <person name="Larson L."/>
            <person name="Lui A."/>
            <person name="MacDonald P.J.P."/>
            <person name="Mehta T."/>
            <person name="Montmayeur A."/>
            <person name="Murphy C."/>
            <person name="Neiman D."/>
            <person name="Pearson M."/>
            <person name="Priest M."/>
            <person name="Roberts A."/>
            <person name="Saif S."/>
            <person name="Shea T."/>
            <person name="Shenoy N."/>
            <person name="Sisk P."/>
            <person name="Stolte C."/>
            <person name="Sykes S."/>
            <person name="Yandava C."/>
            <person name="Wortman J."/>
            <person name="Nusbaum C."/>
            <person name="Birren B."/>
        </authorList>
    </citation>
    <scope>NUCLEOTIDE SEQUENCE [LARGE SCALE GENOMIC DNA]</scope>
    <source>
        <strain evidence="8 9">ATCC BAA-286</strain>
    </source>
</reference>
<evidence type="ECO:0000256" key="5">
    <source>
        <dbReference type="HAMAP-Rule" id="MF_00445"/>
    </source>
</evidence>
<feature type="transmembrane region" description="Helical" evidence="5">
    <location>
        <begin position="12"/>
        <end position="32"/>
    </location>
</feature>
<feature type="transmembrane region" description="Helical" evidence="5">
    <location>
        <begin position="205"/>
        <end position="229"/>
    </location>
</feature>
<dbReference type="GO" id="GO:0048038">
    <property type="term" value="F:quinone binding"/>
    <property type="evidence" value="ECO:0007669"/>
    <property type="project" value="UniProtKB-KW"/>
</dbReference>
<dbReference type="HOGENOM" id="CLU_007100_1_4_10"/>
<evidence type="ECO:0000256" key="4">
    <source>
        <dbReference type="ARBA" id="ARBA00023136"/>
    </source>
</evidence>
<gene>
    <name evidence="5" type="primary">nuoN</name>
    <name evidence="8" type="ORF">HMPREF9455_01079</name>
</gene>
<feature type="transmembrane region" description="Helical" evidence="5">
    <location>
        <begin position="404"/>
        <end position="426"/>
    </location>
</feature>
<evidence type="ECO:0000256" key="1">
    <source>
        <dbReference type="ARBA" id="ARBA00004127"/>
    </source>
</evidence>
<keyword evidence="4 5" id="KW-0472">Membrane</keyword>
<evidence type="ECO:0000256" key="6">
    <source>
        <dbReference type="RuleBase" id="RU000320"/>
    </source>
</evidence>
<comment type="subcellular location">
    <subcellularLocation>
        <location evidence="5">Cell membrane</location>
        <topology evidence="5">Multi-pass membrane protein</topology>
    </subcellularLocation>
    <subcellularLocation>
        <location evidence="1">Endomembrane system</location>
        <topology evidence="1">Multi-pass membrane protein</topology>
    </subcellularLocation>
    <subcellularLocation>
        <location evidence="6">Membrane</location>
        <topology evidence="6">Multi-pass membrane protein</topology>
    </subcellularLocation>
</comment>
<evidence type="ECO:0000313" key="9">
    <source>
        <dbReference type="Proteomes" id="UP000004913"/>
    </source>
</evidence>
<keyword evidence="5" id="KW-0813">Transport</keyword>
<keyword evidence="5" id="KW-1003">Cell membrane</keyword>
<keyword evidence="5" id="KW-0874">Quinone</keyword>
<feature type="transmembrane region" description="Helical" evidence="5">
    <location>
        <begin position="369"/>
        <end position="392"/>
    </location>
</feature>